<reference evidence="3" key="1">
    <citation type="journal article" date="2013" name="Nature">
        <title>Draft genome of the wheat A-genome progenitor Triticum urartu.</title>
        <authorList>
            <person name="Ling H.Q."/>
            <person name="Zhao S."/>
            <person name="Liu D."/>
            <person name="Wang J."/>
            <person name="Sun H."/>
            <person name="Zhang C."/>
            <person name="Fan H."/>
            <person name="Li D."/>
            <person name="Dong L."/>
            <person name="Tao Y."/>
            <person name="Gao C."/>
            <person name="Wu H."/>
            <person name="Li Y."/>
            <person name="Cui Y."/>
            <person name="Guo X."/>
            <person name="Zheng S."/>
            <person name="Wang B."/>
            <person name="Yu K."/>
            <person name="Liang Q."/>
            <person name="Yang W."/>
            <person name="Lou X."/>
            <person name="Chen J."/>
            <person name="Feng M."/>
            <person name="Jian J."/>
            <person name="Zhang X."/>
            <person name="Luo G."/>
            <person name="Jiang Y."/>
            <person name="Liu J."/>
            <person name="Wang Z."/>
            <person name="Sha Y."/>
            <person name="Zhang B."/>
            <person name="Wu H."/>
            <person name="Tang D."/>
            <person name="Shen Q."/>
            <person name="Xue P."/>
            <person name="Zou S."/>
            <person name="Wang X."/>
            <person name="Liu X."/>
            <person name="Wang F."/>
            <person name="Yang Y."/>
            <person name="An X."/>
            <person name="Dong Z."/>
            <person name="Zhang K."/>
            <person name="Zhang X."/>
            <person name="Luo M.C."/>
            <person name="Dvorak J."/>
            <person name="Tong Y."/>
            <person name="Wang J."/>
            <person name="Yang H."/>
            <person name="Li Z."/>
            <person name="Wang D."/>
            <person name="Zhang A."/>
            <person name="Wang J."/>
        </authorList>
    </citation>
    <scope>NUCLEOTIDE SEQUENCE</scope>
    <source>
        <strain evidence="3">cv. G1812</strain>
    </source>
</reference>
<evidence type="ECO:0000313" key="3">
    <source>
        <dbReference type="Proteomes" id="UP000015106"/>
    </source>
</evidence>
<keyword evidence="3" id="KW-1185">Reference proteome</keyword>
<evidence type="ECO:0000313" key="2">
    <source>
        <dbReference type="EnsemblPlants" id="TuG1812G0500001506.01.T01.cds384435"/>
    </source>
</evidence>
<accession>A0A8R7UG88</accession>
<dbReference type="Proteomes" id="UP000015106">
    <property type="component" value="Chromosome 5"/>
</dbReference>
<reference evidence="2" key="3">
    <citation type="submission" date="2022-06" db="UniProtKB">
        <authorList>
            <consortium name="EnsemblPlants"/>
        </authorList>
    </citation>
    <scope>IDENTIFICATION</scope>
</reference>
<dbReference type="Gramene" id="TuG1812G0500001506.01.T01">
    <property type="protein sequence ID" value="TuG1812G0500001506.01.T01.cds384435"/>
    <property type="gene ID" value="TuG1812G0500001506.01"/>
</dbReference>
<evidence type="ECO:0000256" key="1">
    <source>
        <dbReference type="SAM" id="SignalP"/>
    </source>
</evidence>
<name>A0A8R7UG88_TRIUA</name>
<reference evidence="2" key="2">
    <citation type="submission" date="2018-03" db="EMBL/GenBank/DDBJ databases">
        <title>The Triticum urartu genome reveals the dynamic nature of wheat genome evolution.</title>
        <authorList>
            <person name="Ling H."/>
            <person name="Ma B."/>
            <person name="Shi X."/>
            <person name="Liu H."/>
            <person name="Dong L."/>
            <person name="Sun H."/>
            <person name="Cao Y."/>
            <person name="Gao Q."/>
            <person name="Zheng S."/>
            <person name="Li Y."/>
            <person name="Yu Y."/>
            <person name="Du H."/>
            <person name="Qi M."/>
            <person name="Li Y."/>
            <person name="Yu H."/>
            <person name="Cui Y."/>
            <person name="Wang N."/>
            <person name="Chen C."/>
            <person name="Wu H."/>
            <person name="Zhao Y."/>
            <person name="Zhang J."/>
            <person name="Li Y."/>
            <person name="Zhou W."/>
            <person name="Zhang B."/>
            <person name="Hu W."/>
            <person name="Eijk M."/>
            <person name="Tang J."/>
            <person name="Witsenboer H."/>
            <person name="Zhao S."/>
            <person name="Li Z."/>
            <person name="Zhang A."/>
            <person name="Wang D."/>
            <person name="Liang C."/>
        </authorList>
    </citation>
    <scope>NUCLEOTIDE SEQUENCE [LARGE SCALE GENOMIC DNA]</scope>
    <source>
        <strain evidence="2">cv. G1812</strain>
    </source>
</reference>
<dbReference type="EnsemblPlants" id="TuG1812G0500001506.01.T01">
    <property type="protein sequence ID" value="TuG1812G0500001506.01.T01.cds384435"/>
    <property type="gene ID" value="TuG1812G0500001506.01"/>
</dbReference>
<feature type="signal peptide" evidence="1">
    <location>
        <begin position="1"/>
        <end position="18"/>
    </location>
</feature>
<feature type="chain" id="PRO_5035771962" evidence="1">
    <location>
        <begin position="19"/>
        <end position="115"/>
    </location>
</feature>
<keyword evidence="1" id="KW-0732">Signal</keyword>
<proteinExistence type="predicted"/>
<protein>
    <submittedName>
        <fullName evidence="2">Uncharacterized protein</fullName>
    </submittedName>
</protein>
<sequence length="115" mass="13437">MFHIFLLAIPCLPVQVFQDLNHEIQHIQHLFLNFGYPDTSLRSIFLYGGVRNSYLTCLLSKLHLLINVFFFKPHWVSWMDEVVAVVRGCLIYLDKAIDHGALEAEQEKSFGRLWC</sequence>
<organism evidence="2 3">
    <name type="scientific">Triticum urartu</name>
    <name type="common">Red wild einkorn</name>
    <name type="synonym">Crithodium urartu</name>
    <dbReference type="NCBI Taxonomy" id="4572"/>
    <lineage>
        <taxon>Eukaryota</taxon>
        <taxon>Viridiplantae</taxon>
        <taxon>Streptophyta</taxon>
        <taxon>Embryophyta</taxon>
        <taxon>Tracheophyta</taxon>
        <taxon>Spermatophyta</taxon>
        <taxon>Magnoliopsida</taxon>
        <taxon>Liliopsida</taxon>
        <taxon>Poales</taxon>
        <taxon>Poaceae</taxon>
        <taxon>BOP clade</taxon>
        <taxon>Pooideae</taxon>
        <taxon>Triticodae</taxon>
        <taxon>Triticeae</taxon>
        <taxon>Triticinae</taxon>
        <taxon>Triticum</taxon>
    </lineage>
</organism>
<dbReference type="AlphaFoldDB" id="A0A8R7UG88"/>